<protein>
    <recommendedName>
        <fullName evidence="4">Pyrrolo-quinoline quinone repeat domain-containing protein</fullName>
    </recommendedName>
</protein>
<name>A0A382BS24_9ZZZZ</name>
<evidence type="ECO:0000259" key="4">
    <source>
        <dbReference type="Pfam" id="PF01011"/>
    </source>
</evidence>
<gene>
    <name evidence="5" type="ORF">METZ01_LOCUS169502</name>
</gene>
<dbReference type="InterPro" id="IPR018391">
    <property type="entry name" value="PQQ_b-propeller_rpt"/>
</dbReference>
<dbReference type="EMBL" id="UINC01031116">
    <property type="protein sequence ID" value="SVB16648.1"/>
    <property type="molecule type" value="Genomic_DNA"/>
</dbReference>
<dbReference type="SUPFAM" id="SSF50998">
    <property type="entry name" value="Quinoprotein alcohol dehydrogenase-like"/>
    <property type="match status" value="1"/>
</dbReference>
<comment type="cofactor">
    <cofactor evidence="1">
        <name>pyrroloquinoline quinone</name>
        <dbReference type="ChEBI" id="CHEBI:58442"/>
    </cofactor>
</comment>
<evidence type="ECO:0000256" key="1">
    <source>
        <dbReference type="ARBA" id="ARBA00001931"/>
    </source>
</evidence>
<proteinExistence type="inferred from homology"/>
<dbReference type="SMART" id="SM00564">
    <property type="entry name" value="PQQ"/>
    <property type="match status" value="5"/>
</dbReference>
<dbReference type="PANTHER" id="PTHR32303">
    <property type="entry name" value="QUINOPROTEIN ALCOHOL DEHYDROGENASE (CYTOCHROME C)"/>
    <property type="match status" value="1"/>
</dbReference>
<feature type="domain" description="Pyrrolo-quinoline quinone repeat" evidence="4">
    <location>
        <begin position="33"/>
        <end position="556"/>
    </location>
</feature>
<accession>A0A382BS24</accession>
<feature type="non-terminal residue" evidence="5">
    <location>
        <position position="561"/>
    </location>
</feature>
<sequence>MKRACFIFLSVSLLVCLAGSVVAQNSTGEMVEWPYVGADQAASKYSPLTDINTLNVNQLEIAWTWEPNELPNREFQTRPGSFEATPLMIDNVIYISTMYTRVVALDANTGQELWTFDPEAYRTGPRGAGPGGFKHRGVAVWGQGDEMRVFINSRDSLYSVDAATGFLIESFGQDGRVILTEGFPNDVTRDEFDQTSPPVVFEDLVIVGSRVPDRVQHRFDTPGSVQAFDVNTGERRWVFYTVPQSNDAFGADTWQDGSWRFTGHANVWGLMSLDAERGLLYLPTSTPSSDFWGGRRLGANLFAESLVCLNARTGEREWHFQTVHHGLWDYDLTSAPNLVSLNVNGRSIDAVAEVSKQGFTYVFDRVTGEPVWPIEERPVDTDTDVPREVPYPTQPFPTKPPPFAGQGVTLDDANDLTPEVHRLAIAELETYRLGPLFTPPSARGTLQRPRVDGGANWGGAAFDPSTGLLYVRTSEGTSPNQVCKTDPDVPDVDVEYTNNCPRGGSGGFALFGWSAPAERSQLGPIPLIKPPYARLVAIDLNHGEIAWRVPFGDGSRLIRNH</sequence>
<dbReference type="Gene3D" id="2.140.10.10">
    <property type="entry name" value="Quinoprotein alcohol dehydrogenase-like superfamily"/>
    <property type="match status" value="2"/>
</dbReference>
<dbReference type="GO" id="GO:0008876">
    <property type="term" value="F:quinoprotein glucose dehydrogenase activity"/>
    <property type="evidence" value="ECO:0007669"/>
    <property type="project" value="TreeGrafter"/>
</dbReference>
<evidence type="ECO:0000313" key="5">
    <source>
        <dbReference type="EMBL" id="SVB16648.1"/>
    </source>
</evidence>
<keyword evidence="3" id="KW-0560">Oxidoreductase</keyword>
<dbReference type="InterPro" id="IPR002372">
    <property type="entry name" value="PQQ_rpt_dom"/>
</dbReference>
<comment type="similarity">
    <text evidence="2">Belongs to the bacterial PQQ dehydrogenase family.</text>
</comment>
<organism evidence="5">
    <name type="scientific">marine metagenome</name>
    <dbReference type="NCBI Taxonomy" id="408172"/>
    <lineage>
        <taxon>unclassified sequences</taxon>
        <taxon>metagenomes</taxon>
        <taxon>ecological metagenomes</taxon>
    </lineage>
</organism>
<evidence type="ECO:0000256" key="3">
    <source>
        <dbReference type="ARBA" id="ARBA00023002"/>
    </source>
</evidence>
<dbReference type="AlphaFoldDB" id="A0A382BS24"/>
<dbReference type="PANTHER" id="PTHR32303:SF4">
    <property type="entry name" value="QUINOPROTEIN GLUCOSE DEHYDROGENASE"/>
    <property type="match status" value="1"/>
</dbReference>
<dbReference type="Pfam" id="PF01011">
    <property type="entry name" value="PQQ"/>
    <property type="match status" value="1"/>
</dbReference>
<reference evidence="5" key="1">
    <citation type="submission" date="2018-05" db="EMBL/GenBank/DDBJ databases">
        <authorList>
            <person name="Lanie J.A."/>
            <person name="Ng W.-L."/>
            <person name="Kazmierczak K.M."/>
            <person name="Andrzejewski T.M."/>
            <person name="Davidsen T.M."/>
            <person name="Wayne K.J."/>
            <person name="Tettelin H."/>
            <person name="Glass J.I."/>
            <person name="Rusch D."/>
            <person name="Podicherti R."/>
            <person name="Tsui H.-C.T."/>
            <person name="Winkler M.E."/>
        </authorList>
    </citation>
    <scope>NUCLEOTIDE SEQUENCE</scope>
</reference>
<evidence type="ECO:0000256" key="2">
    <source>
        <dbReference type="ARBA" id="ARBA00008156"/>
    </source>
</evidence>
<dbReference type="InterPro" id="IPR011047">
    <property type="entry name" value="Quinoprotein_ADH-like_sf"/>
</dbReference>